<evidence type="ECO:0000256" key="12">
    <source>
        <dbReference type="PROSITE-ProRule" id="PRU10144"/>
    </source>
</evidence>
<evidence type="ECO:0000256" key="6">
    <source>
        <dbReference type="ARBA" id="ARBA00022729"/>
    </source>
</evidence>
<dbReference type="InterPro" id="IPR037066">
    <property type="entry name" value="Plug_dom_sf"/>
</dbReference>
<evidence type="ECO:0000259" key="16">
    <source>
        <dbReference type="Pfam" id="PF07715"/>
    </source>
</evidence>
<evidence type="ECO:0000256" key="4">
    <source>
        <dbReference type="ARBA" id="ARBA00022452"/>
    </source>
</evidence>
<protein>
    <submittedName>
        <fullName evidence="17">TonB-dependent receptor</fullName>
    </submittedName>
</protein>
<keyword evidence="4 11" id="KW-1134">Transmembrane beta strand</keyword>
<evidence type="ECO:0000256" key="2">
    <source>
        <dbReference type="ARBA" id="ARBA00008143"/>
    </source>
</evidence>
<dbReference type="SUPFAM" id="SSF56935">
    <property type="entry name" value="Porins"/>
    <property type="match status" value="1"/>
</dbReference>
<dbReference type="GO" id="GO:0015344">
    <property type="term" value="F:siderophore uptake transmembrane transporter activity"/>
    <property type="evidence" value="ECO:0007669"/>
    <property type="project" value="TreeGrafter"/>
</dbReference>
<dbReference type="Gene3D" id="2.170.130.10">
    <property type="entry name" value="TonB-dependent receptor, plug domain"/>
    <property type="match status" value="1"/>
</dbReference>
<dbReference type="Proteomes" id="UP000288794">
    <property type="component" value="Unassembled WGS sequence"/>
</dbReference>
<keyword evidence="7 13" id="KW-0798">TonB box</keyword>
<keyword evidence="18" id="KW-1185">Reference proteome</keyword>
<evidence type="ECO:0000256" key="5">
    <source>
        <dbReference type="ARBA" id="ARBA00022692"/>
    </source>
</evidence>
<dbReference type="PANTHER" id="PTHR30069">
    <property type="entry name" value="TONB-DEPENDENT OUTER MEMBRANE RECEPTOR"/>
    <property type="match status" value="1"/>
</dbReference>
<dbReference type="InterPro" id="IPR036942">
    <property type="entry name" value="Beta-barrel_TonB_sf"/>
</dbReference>
<evidence type="ECO:0000256" key="1">
    <source>
        <dbReference type="ARBA" id="ARBA00004571"/>
    </source>
</evidence>
<evidence type="ECO:0000256" key="3">
    <source>
        <dbReference type="ARBA" id="ARBA00022448"/>
    </source>
</evidence>
<dbReference type="PROSITE" id="PS51257">
    <property type="entry name" value="PROKAR_LIPOPROTEIN"/>
    <property type="match status" value="1"/>
</dbReference>
<comment type="similarity">
    <text evidence="2">Belongs to the TonB-dependent receptor family. Hemoglobin/haptoglobin binding protein subfamily.</text>
</comment>
<accession>A0A443IHB9</accession>
<dbReference type="GO" id="GO:0044718">
    <property type="term" value="P:siderophore transmembrane transport"/>
    <property type="evidence" value="ECO:0007669"/>
    <property type="project" value="TreeGrafter"/>
</dbReference>
<dbReference type="Pfam" id="PF00593">
    <property type="entry name" value="TonB_dep_Rec_b-barrel"/>
    <property type="match status" value="1"/>
</dbReference>
<evidence type="ECO:0000259" key="15">
    <source>
        <dbReference type="Pfam" id="PF00593"/>
    </source>
</evidence>
<keyword evidence="8 11" id="KW-0472">Membrane</keyword>
<evidence type="ECO:0000313" key="17">
    <source>
        <dbReference type="EMBL" id="RWR03423.1"/>
    </source>
</evidence>
<dbReference type="PROSITE" id="PS01156">
    <property type="entry name" value="TONB_DEPENDENT_REC_2"/>
    <property type="match status" value="1"/>
</dbReference>
<evidence type="ECO:0000256" key="11">
    <source>
        <dbReference type="PROSITE-ProRule" id="PRU01360"/>
    </source>
</evidence>
<dbReference type="InterPro" id="IPR010917">
    <property type="entry name" value="TonB_rcpt_CS"/>
</dbReference>
<evidence type="ECO:0000256" key="8">
    <source>
        <dbReference type="ARBA" id="ARBA00023136"/>
    </source>
</evidence>
<sequence length="652" mass="73360">MKMKKYTFSLTLLLSVGCSAFAAEDSMTIWSSPVSATSNILEKDTINNLDKKSVASALSLIPGVTLQKSGSRNELQVRVRGFNSRQVPIFFDGVPIYVPYDGNLDLGRFSTSDISSLEVSKGYSSLLQGPNQMGGAINITTPKPTAPLAGNIGFRQGWVRNRDNVWDAHAALAIRNDLGYLQLNGSRLKQDFLGLPYGSNNRAGQHGKMSNSSTDDKRGIIKLGFTPRINDEYIFTWISQDGAKNDPPYSGTGSQNARYWQWPEYNKQSYYYQGTTHLNGGFTLKSRAYRDEFDNTLFMYNSLKDFQNKRGNYSHYADYTNGAGLQLSADIRESDLLSFAINWKDDVHREKGTFNAPYNRYKDRTWSLASEYQWDALENLAIVTGISYDWRDSLQGMKYEKTGIVRHFDSNSQSAFNWEIMAKYTFASQDTLSFSLSERSRFPTLKERYTTVKPAHNKTSIINPWLKPERADSIDLTYSGTVSQHWGYEASIYYNRISDAILSYDIDASTTQNRNSGRVDYAGFDLGIKGKILDSVDTGLSYGLIHSAPKNNTSGKITDTPIQTLNAWINVTPWKPLTLTISEEARSSTYSNSRGTQKAAGFATTHVRADYDVGYGLSLNASVHNLFDTVYYYSEGFIEEGRNYWAGIEYKF</sequence>
<evidence type="ECO:0000313" key="18">
    <source>
        <dbReference type="Proteomes" id="UP000288794"/>
    </source>
</evidence>
<feature type="short sequence motif" description="TonB C-terminal box" evidence="12">
    <location>
        <begin position="635"/>
        <end position="652"/>
    </location>
</feature>
<dbReference type="InterPro" id="IPR039426">
    <property type="entry name" value="TonB-dep_rcpt-like"/>
</dbReference>
<dbReference type="PROSITE" id="PS52016">
    <property type="entry name" value="TONB_DEPENDENT_REC_3"/>
    <property type="match status" value="1"/>
</dbReference>
<evidence type="ECO:0000256" key="9">
    <source>
        <dbReference type="ARBA" id="ARBA00023170"/>
    </source>
</evidence>
<dbReference type="Gene3D" id="2.40.170.20">
    <property type="entry name" value="TonB-dependent receptor, beta-barrel domain"/>
    <property type="match status" value="1"/>
</dbReference>
<evidence type="ECO:0000256" key="13">
    <source>
        <dbReference type="RuleBase" id="RU003357"/>
    </source>
</evidence>
<keyword evidence="9 17" id="KW-0675">Receptor</keyword>
<evidence type="ECO:0000256" key="14">
    <source>
        <dbReference type="SAM" id="SignalP"/>
    </source>
</evidence>
<dbReference type="Pfam" id="PF07715">
    <property type="entry name" value="Plug"/>
    <property type="match status" value="1"/>
</dbReference>
<dbReference type="GO" id="GO:0009279">
    <property type="term" value="C:cell outer membrane"/>
    <property type="evidence" value="ECO:0007669"/>
    <property type="project" value="UniProtKB-SubCell"/>
</dbReference>
<evidence type="ECO:0000256" key="7">
    <source>
        <dbReference type="ARBA" id="ARBA00023077"/>
    </source>
</evidence>
<name>A0A443IHB9_9GAMM</name>
<feature type="domain" description="TonB-dependent receptor-like beta-barrel" evidence="15">
    <location>
        <begin position="227"/>
        <end position="626"/>
    </location>
</feature>
<organism evidence="17 18">
    <name type="scientific">[Pantoea] beijingensis</name>
    <dbReference type="NCBI Taxonomy" id="1324864"/>
    <lineage>
        <taxon>Bacteria</taxon>
        <taxon>Pseudomonadati</taxon>
        <taxon>Pseudomonadota</taxon>
        <taxon>Gammaproteobacteria</taxon>
        <taxon>Enterobacterales</taxon>
        <taxon>Erwiniaceae</taxon>
        <taxon>Erwinia</taxon>
    </lineage>
</organism>
<feature type="signal peptide" evidence="14">
    <location>
        <begin position="1"/>
        <end position="22"/>
    </location>
</feature>
<comment type="caution">
    <text evidence="17">The sequence shown here is derived from an EMBL/GenBank/DDBJ whole genome shotgun (WGS) entry which is preliminary data.</text>
</comment>
<dbReference type="EMBL" id="JMEE01000001">
    <property type="protein sequence ID" value="RWR03423.1"/>
    <property type="molecule type" value="Genomic_DNA"/>
</dbReference>
<keyword evidence="5 11" id="KW-0812">Transmembrane</keyword>
<keyword evidence="10 11" id="KW-0998">Cell outer membrane</keyword>
<keyword evidence="3 11" id="KW-0813">Transport</keyword>
<evidence type="ECO:0000256" key="10">
    <source>
        <dbReference type="ARBA" id="ARBA00023237"/>
    </source>
</evidence>
<comment type="subcellular location">
    <subcellularLocation>
        <location evidence="1 11">Cell outer membrane</location>
        <topology evidence="1 11">Multi-pass membrane protein</topology>
    </subcellularLocation>
</comment>
<keyword evidence="6 14" id="KW-0732">Signal</keyword>
<dbReference type="AlphaFoldDB" id="A0A443IHB9"/>
<dbReference type="InterPro" id="IPR000531">
    <property type="entry name" value="Beta-barrel_TonB"/>
</dbReference>
<proteinExistence type="inferred from homology"/>
<dbReference type="PANTHER" id="PTHR30069:SF29">
    <property type="entry name" value="HEMOGLOBIN AND HEMOGLOBIN-HAPTOGLOBIN-BINDING PROTEIN 1-RELATED"/>
    <property type="match status" value="1"/>
</dbReference>
<gene>
    <name evidence="17" type="ORF">ED28_00100</name>
</gene>
<feature type="domain" description="TonB-dependent receptor plug" evidence="16">
    <location>
        <begin position="35"/>
        <end position="136"/>
    </location>
</feature>
<reference evidence="17 18" key="1">
    <citation type="submission" date="2014-04" db="EMBL/GenBank/DDBJ databases">
        <title>Draft genome sequence of Pantoea beijingensis strain LMG 27579, an emerging pathogen to Pleurotus eryngii with potential industrial application.</title>
        <authorList>
            <person name="Xu F."/>
            <person name="Liu Y."/>
            <person name="Wang S."/>
            <person name="Yin Y."/>
            <person name="Ma Y."/>
            <person name="Zhao S."/>
            <person name="Rong C."/>
        </authorList>
    </citation>
    <scope>NUCLEOTIDE SEQUENCE [LARGE SCALE GENOMIC DNA]</scope>
    <source>
        <strain evidence="17 18">LMG 27579</strain>
    </source>
</reference>
<dbReference type="InterPro" id="IPR012910">
    <property type="entry name" value="Plug_dom"/>
</dbReference>
<feature type="chain" id="PRO_5019178349" evidence="14">
    <location>
        <begin position="23"/>
        <end position="652"/>
    </location>
</feature>